<feature type="binding site" evidence="11">
    <location>
        <position position="139"/>
    </location>
    <ligand>
        <name>substrate</name>
    </ligand>
</feature>
<evidence type="ECO:0000256" key="6">
    <source>
        <dbReference type="ARBA" id="ARBA00022741"/>
    </source>
</evidence>
<feature type="binding site" evidence="11">
    <location>
        <position position="36"/>
    </location>
    <ligand>
        <name>substrate</name>
    </ligand>
</feature>
<feature type="binding site" evidence="11">
    <location>
        <begin position="14"/>
        <end position="19"/>
    </location>
    <ligand>
        <name>ATP</name>
        <dbReference type="ChEBI" id="CHEBI:30616"/>
    </ligand>
</feature>
<dbReference type="Proteomes" id="UP001431449">
    <property type="component" value="Unassembled WGS sequence"/>
</dbReference>
<comment type="pathway">
    <text evidence="1 11">Metabolic intermediate biosynthesis; chorismate biosynthesis; chorismate from D-erythrose 4-phosphate and phosphoenolpyruvate: step 5/7.</text>
</comment>
<comment type="subcellular location">
    <subcellularLocation>
        <location evidence="11">Cytoplasm</location>
    </subcellularLocation>
</comment>
<dbReference type="SUPFAM" id="SSF52540">
    <property type="entry name" value="P-loop containing nucleoside triphosphate hydrolases"/>
    <property type="match status" value="1"/>
</dbReference>
<organism evidence="12 13">
    <name type="scientific">Pseudomarimonas salicorniae</name>
    <dbReference type="NCBI Taxonomy" id="2933270"/>
    <lineage>
        <taxon>Bacteria</taxon>
        <taxon>Pseudomonadati</taxon>
        <taxon>Pseudomonadota</taxon>
        <taxon>Gammaproteobacteria</taxon>
        <taxon>Lysobacterales</taxon>
        <taxon>Lysobacteraceae</taxon>
        <taxon>Pseudomarimonas</taxon>
    </lineage>
</organism>
<dbReference type="Gene3D" id="3.40.50.300">
    <property type="entry name" value="P-loop containing nucleotide triphosphate hydrolases"/>
    <property type="match status" value="1"/>
</dbReference>
<evidence type="ECO:0000256" key="9">
    <source>
        <dbReference type="ARBA" id="ARBA00023141"/>
    </source>
</evidence>
<gene>
    <name evidence="11" type="primary">aroK</name>
    <name evidence="12" type="ORF">M0G41_15190</name>
</gene>
<evidence type="ECO:0000256" key="11">
    <source>
        <dbReference type="HAMAP-Rule" id="MF_00109"/>
    </source>
</evidence>
<evidence type="ECO:0000313" key="12">
    <source>
        <dbReference type="EMBL" id="MCK7595013.1"/>
    </source>
</evidence>
<dbReference type="InterPro" id="IPR023000">
    <property type="entry name" value="Shikimate_kinase_CS"/>
</dbReference>
<keyword evidence="9 11" id="KW-0057">Aromatic amino acid biosynthesis</keyword>
<dbReference type="GO" id="GO:0016301">
    <property type="term" value="F:kinase activity"/>
    <property type="evidence" value="ECO:0007669"/>
    <property type="project" value="UniProtKB-KW"/>
</dbReference>
<feature type="binding site" evidence="11">
    <location>
        <position position="82"/>
    </location>
    <ligand>
        <name>substrate</name>
    </ligand>
</feature>
<evidence type="ECO:0000256" key="7">
    <source>
        <dbReference type="ARBA" id="ARBA00022777"/>
    </source>
</evidence>
<keyword evidence="7 11" id="KW-0418">Kinase</keyword>
<dbReference type="PRINTS" id="PR01100">
    <property type="entry name" value="SHIKIMTKNASE"/>
</dbReference>
<dbReference type="PANTHER" id="PTHR21087">
    <property type="entry name" value="SHIKIMATE KINASE"/>
    <property type="match status" value="1"/>
</dbReference>
<dbReference type="EMBL" id="JALNMH010000013">
    <property type="protein sequence ID" value="MCK7595013.1"/>
    <property type="molecule type" value="Genomic_DNA"/>
</dbReference>
<keyword evidence="5 11" id="KW-0808">Transferase</keyword>
<feature type="binding site" evidence="11">
    <location>
        <position position="18"/>
    </location>
    <ligand>
        <name>Mg(2+)</name>
        <dbReference type="ChEBI" id="CHEBI:18420"/>
    </ligand>
</feature>
<dbReference type="CDD" id="cd00464">
    <property type="entry name" value="SK"/>
    <property type="match status" value="1"/>
</dbReference>
<dbReference type="InterPro" id="IPR000623">
    <property type="entry name" value="Shikimate_kinase/TSH1"/>
</dbReference>
<evidence type="ECO:0000256" key="5">
    <source>
        <dbReference type="ARBA" id="ARBA00022679"/>
    </source>
</evidence>
<dbReference type="PROSITE" id="PS01128">
    <property type="entry name" value="SHIKIMATE_KINASE"/>
    <property type="match status" value="1"/>
</dbReference>
<comment type="caution">
    <text evidence="12">The sequence shown here is derived from an EMBL/GenBank/DDBJ whole genome shotgun (WGS) entry which is preliminary data.</text>
</comment>
<keyword evidence="6 11" id="KW-0547">Nucleotide-binding</keyword>
<name>A0ABT0GKE7_9GAMM</name>
<evidence type="ECO:0000313" key="13">
    <source>
        <dbReference type="Proteomes" id="UP001431449"/>
    </source>
</evidence>
<dbReference type="PANTHER" id="PTHR21087:SF16">
    <property type="entry name" value="SHIKIMATE KINASE 1, CHLOROPLASTIC"/>
    <property type="match status" value="1"/>
</dbReference>
<dbReference type="RefSeq" id="WP_248210743.1">
    <property type="nucleotide sequence ID" value="NZ_JALNMH010000013.1"/>
</dbReference>
<evidence type="ECO:0000256" key="8">
    <source>
        <dbReference type="ARBA" id="ARBA00022840"/>
    </source>
</evidence>
<sequence>MNPASNLILVGPMGAGKSSIGKRLARRFGLAFVDVDEAIEAQTGARIPVIFELEGEAGFRRRESELLAELCAGRDQLIATGGGAVLSEANRSLLSRSGFVVWLRTGVERQLDRLAQDRCRPLLQVPDRERRLRAMAAERDPLYRAVCDLAFDSDQRRVSVAAERLAGLLAGHWQRDAHAA</sequence>
<dbReference type="InterPro" id="IPR031322">
    <property type="entry name" value="Shikimate/glucono_kinase"/>
</dbReference>
<comment type="similarity">
    <text evidence="2 11">Belongs to the shikimate kinase family.</text>
</comment>
<keyword evidence="11" id="KW-0479">Metal-binding</keyword>
<feature type="binding site" evidence="11">
    <location>
        <position position="156"/>
    </location>
    <ligand>
        <name>ATP</name>
        <dbReference type="ChEBI" id="CHEBI:30616"/>
    </ligand>
</feature>
<evidence type="ECO:0000256" key="10">
    <source>
        <dbReference type="ARBA" id="ARBA00048567"/>
    </source>
</evidence>
<feature type="binding site" evidence="11">
    <location>
        <position position="120"/>
    </location>
    <ligand>
        <name>ATP</name>
        <dbReference type="ChEBI" id="CHEBI:30616"/>
    </ligand>
</feature>
<comment type="cofactor">
    <cofactor evidence="11">
        <name>Mg(2+)</name>
        <dbReference type="ChEBI" id="CHEBI:18420"/>
    </cofactor>
    <text evidence="11">Binds 1 Mg(2+) ion per subunit.</text>
</comment>
<comment type="function">
    <text evidence="11">Catalyzes the specific phosphorylation of the 3-hydroxyl group of shikimic acid using ATP as a cosubstrate.</text>
</comment>
<comment type="catalytic activity">
    <reaction evidence="10 11">
        <text>shikimate + ATP = 3-phosphoshikimate + ADP + H(+)</text>
        <dbReference type="Rhea" id="RHEA:13121"/>
        <dbReference type="ChEBI" id="CHEBI:15378"/>
        <dbReference type="ChEBI" id="CHEBI:30616"/>
        <dbReference type="ChEBI" id="CHEBI:36208"/>
        <dbReference type="ChEBI" id="CHEBI:145989"/>
        <dbReference type="ChEBI" id="CHEBI:456216"/>
        <dbReference type="EC" id="2.7.1.71"/>
    </reaction>
</comment>
<keyword evidence="13" id="KW-1185">Reference proteome</keyword>
<dbReference type="EC" id="2.7.1.71" evidence="3 11"/>
<dbReference type="InterPro" id="IPR027417">
    <property type="entry name" value="P-loop_NTPase"/>
</dbReference>
<reference evidence="12" key="1">
    <citation type="submission" date="2022-04" db="EMBL/GenBank/DDBJ databases">
        <title>Lysobacter sp. CAU 1642 isolated from sea sand.</title>
        <authorList>
            <person name="Kim W."/>
        </authorList>
    </citation>
    <scope>NUCLEOTIDE SEQUENCE</scope>
    <source>
        <strain evidence="12">CAU 1642</strain>
    </source>
</reference>
<accession>A0ABT0GKE7</accession>
<dbReference type="Pfam" id="PF01202">
    <property type="entry name" value="SKI"/>
    <property type="match status" value="1"/>
</dbReference>
<keyword evidence="4 11" id="KW-0028">Amino-acid biosynthesis</keyword>
<comment type="subunit">
    <text evidence="11">Monomer.</text>
</comment>
<feature type="binding site" evidence="11">
    <location>
        <position position="60"/>
    </location>
    <ligand>
        <name>substrate</name>
    </ligand>
</feature>
<dbReference type="HAMAP" id="MF_00109">
    <property type="entry name" value="Shikimate_kinase"/>
    <property type="match status" value="1"/>
</dbReference>
<evidence type="ECO:0000256" key="2">
    <source>
        <dbReference type="ARBA" id="ARBA00006997"/>
    </source>
</evidence>
<evidence type="ECO:0000256" key="1">
    <source>
        <dbReference type="ARBA" id="ARBA00004842"/>
    </source>
</evidence>
<keyword evidence="8 11" id="KW-0067">ATP-binding</keyword>
<proteinExistence type="inferred from homology"/>
<evidence type="ECO:0000256" key="3">
    <source>
        <dbReference type="ARBA" id="ARBA00012154"/>
    </source>
</evidence>
<evidence type="ECO:0000256" key="4">
    <source>
        <dbReference type="ARBA" id="ARBA00022605"/>
    </source>
</evidence>
<keyword evidence="11" id="KW-0963">Cytoplasm</keyword>
<protein>
    <recommendedName>
        <fullName evidence="3 11">Shikimate kinase</fullName>
        <shortName evidence="11">SK</shortName>
        <ecNumber evidence="3 11">2.7.1.71</ecNumber>
    </recommendedName>
</protein>
<keyword evidence="11" id="KW-0460">Magnesium</keyword>